<dbReference type="PANTHER" id="PTHR10443">
    <property type="entry name" value="MICROSOMAL DIPEPTIDASE"/>
    <property type="match status" value="1"/>
</dbReference>
<dbReference type="PROSITE" id="PS51365">
    <property type="entry name" value="RENAL_DIPEPTIDASE_2"/>
    <property type="match status" value="1"/>
</dbReference>
<dbReference type="GO" id="GO:0006508">
    <property type="term" value="P:proteolysis"/>
    <property type="evidence" value="ECO:0007669"/>
    <property type="project" value="InterPro"/>
</dbReference>
<dbReference type="Proteomes" id="UP000062973">
    <property type="component" value="Chromosome"/>
</dbReference>
<dbReference type="InterPro" id="IPR008257">
    <property type="entry name" value="Pept_M19"/>
</dbReference>
<dbReference type="SUPFAM" id="SSF51556">
    <property type="entry name" value="Metallo-dependent hydrolases"/>
    <property type="match status" value="1"/>
</dbReference>
<dbReference type="OrthoDB" id="9804920at2"/>
<protein>
    <submittedName>
        <fullName evidence="1">Zn-dependent dipeptidase microsomal dipeptidase</fullName>
    </submittedName>
</protein>
<dbReference type="HOGENOM" id="CLU_031404_2_1_11"/>
<dbReference type="RefSeq" id="WP_017987815.1">
    <property type="nucleotide sequence ID" value="NZ_AQUL01000002.1"/>
</dbReference>
<dbReference type="AlphaFoldDB" id="A0A076MVZ9"/>
<gene>
    <name evidence="1" type="ORF">AMETH_3124</name>
</gene>
<reference evidence="1 2" key="1">
    <citation type="submission" date="2014-07" db="EMBL/GenBank/DDBJ databases">
        <title>Whole Genome Sequence of the Amycolatopsis methanolica 239.</title>
        <authorList>
            <person name="Tang B."/>
        </authorList>
    </citation>
    <scope>NUCLEOTIDE SEQUENCE [LARGE SCALE GENOMIC DNA]</scope>
    <source>
        <strain evidence="1 2">239</strain>
    </source>
</reference>
<dbReference type="KEGG" id="amq:AMETH_3124"/>
<dbReference type="InterPro" id="IPR032466">
    <property type="entry name" value="Metal_Hydrolase"/>
</dbReference>
<dbReference type="EMBL" id="CP009110">
    <property type="protein sequence ID" value="AIJ23216.1"/>
    <property type="molecule type" value="Genomic_DNA"/>
</dbReference>
<dbReference type="STRING" id="1068978.AMETH_3124"/>
<proteinExistence type="predicted"/>
<evidence type="ECO:0000313" key="1">
    <source>
        <dbReference type="EMBL" id="AIJ23216.1"/>
    </source>
</evidence>
<keyword evidence="2" id="KW-1185">Reference proteome</keyword>
<dbReference type="Pfam" id="PF01244">
    <property type="entry name" value="Peptidase_M19"/>
    <property type="match status" value="1"/>
</dbReference>
<name>A0A076MVZ9_AMYME</name>
<dbReference type="eggNOG" id="COG2355">
    <property type="taxonomic scope" value="Bacteria"/>
</dbReference>
<sequence>MSKATQYTGYRSYSYLTPGVDYETFELSDELDRVPEYDQGLDAEQLARTRRLVEDNIVVSLHDHPQVFPRDVGKIREYIRTGREHTGYAGLARSGMTAVFDNLMDGTACVTSKCGWKWDDVLYDIGMRLCDLAHQDFVRVVYGLDDIQAAHENGQVGLVLCLEASTPIENEVDRIDILYGFGVRQMGIAYSESNTLGSGLKEKRDGGLTVFGRRAVERMNKLGMAIDVSHSGDQTCLDVFEVSEKPVLITHAGARAIWPTPRMMPDDVLKACAQSGGVLGIEAAPHTSLSKEHPRHSLESVMDHFTYCVDLMGIEHVAFGPDTLYGDHVGLHKLFASNLGVHDAHAGPDYEEVPYVAGLENPTECFFNIVGWLVKHGYSDEEIKLVIGGNVVRALEQIW</sequence>
<dbReference type="PANTHER" id="PTHR10443:SF12">
    <property type="entry name" value="DIPEPTIDASE"/>
    <property type="match status" value="1"/>
</dbReference>
<evidence type="ECO:0000313" key="2">
    <source>
        <dbReference type="Proteomes" id="UP000062973"/>
    </source>
</evidence>
<dbReference type="Gene3D" id="3.20.20.140">
    <property type="entry name" value="Metal-dependent hydrolases"/>
    <property type="match status" value="1"/>
</dbReference>
<dbReference type="PATRIC" id="fig|1068978.7.peg.3336"/>
<organism evidence="1 2">
    <name type="scientific">Amycolatopsis methanolica 239</name>
    <dbReference type="NCBI Taxonomy" id="1068978"/>
    <lineage>
        <taxon>Bacteria</taxon>
        <taxon>Bacillati</taxon>
        <taxon>Actinomycetota</taxon>
        <taxon>Actinomycetes</taxon>
        <taxon>Pseudonocardiales</taxon>
        <taxon>Pseudonocardiaceae</taxon>
        <taxon>Amycolatopsis</taxon>
        <taxon>Amycolatopsis methanolica group</taxon>
    </lineage>
</organism>
<dbReference type="GO" id="GO:0070573">
    <property type="term" value="F:metallodipeptidase activity"/>
    <property type="evidence" value="ECO:0007669"/>
    <property type="project" value="InterPro"/>
</dbReference>
<accession>A0A076MVZ9</accession>